<evidence type="ECO:0000256" key="9">
    <source>
        <dbReference type="SAM" id="Phobius"/>
    </source>
</evidence>
<evidence type="ECO:0000259" key="10">
    <source>
        <dbReference type="Pfam" id="PF00520"/>
    </source>
</evidence>
<evidence type="ECO:0000259" key="11">
    <source>
        <dbReference type="Pfam" id="PF18139"/>
    </source>
</evidence>
<feature type="domain" description="Ion transport" evidence="10">
    <location>
        <begin position="806"/>
        <end position="1042"/>
    </location>
</feature>
<gene>
    <name evidence="13" type="ORF">MEDL_1254</name>
</gene>
<proteinExistence type="predicted"/>
<dbReference type="InterPro" id="IPR057366">
    <property type="entry name" value="TRPM-like"/>
</dbReference>
<evidence type="ECO:0000259" key="12">
    <source>
        <dbReference type="Pfam" id="PF25508"/>
    </source>
</evidence>
<evidence type="ECO:0000256" key="3">
    <source>
        <dbReference type="ARBA" id="ARBA00022692"/>
    </source>
</evidence>
<protein>
    <submittedName>
        <fullName evidence="13">TRPM3</fullName>
    </submittedName>
</protein>
<evidence type="ECO:0000256" key="7">
    <source>
        <dbReference type="ARBA" id="ARBA00023303"/>
    </source>
</evidence>
<keyword evidence="5" id="KW-0406">Ion transport</keyword>
<feature type="transmembrane region" description="Helical" evidence="9">
    <location>
        <begin position="830"/>
        <end position="852"/>
    </location>
</feature>
<evidence type="ECO:0000256" key="8">
    <source>
        <dbReference type="SAM" id="MobiDB-lite"/>
    </source>
</evidence>
<dbReference type="EMBL" id="CAJPWZ010000098">
    <property type="protein sequence ID" value="CAG2185725.1"/>
    <property type="molecule type" value="Genomic_DNA"/>
</dbReference>
<dbReference type="GO" id="GO:0005886">
    <property type="term" value="C:plasma membrane"/>
    <property type="evidence" value="ECO:0007669"/>
    <property type="project" value="TreeGrafter"/>
</dbReference>
<dbReference type="Proteomes" id="UP000683360">
    <property type="component" value="Unassembled WGS sequence"/>
</dbReference>
<dbReference type="PANTHER" id="PTHR13800">
    <property type="entry name" value="TRANSIENT RECEPTOR POTENTIAL CATION CHANNEL, SUBFAMILY M, MEMBER 6"/>
    <property type="match status" value="1"/>
</dbReference>
<dbReference type="OrthoDB" id="6238217at2759"/>
<dbReference type="InterPro" id="IPR050927">
    <property type="entry name" value="TRPM"/>
</dbReference>
<keyword evidence="3 9" id="KW-0812">Transmembrane</keyword>
<evidence type="ECO:0000256" key="4">
    <source>
        <dbReference type="ARBA" id="ARBA00022989"/>
    </source>
</evidence>
<dbReference type="PANTHER" id="PTHR13800:SF12">
    <property type="entry name" value="TRANSIENT RECEPTOR POTENTIAL CATION CHANNEL SUBFAMILY M MEMBER-LIKE 2"/>
    <property type="match status" value="1"/>
</dbReference>
<comment type="caution">
    <text evidence="13">The sequence shown here is derived from an EMBL/GenBank/DDBJ whole genome shotgun (WGS) entry which is preliminary data.</text>
</comment>
<dbReference type="InterPro" id="IPR041491">
    <property type="entry name" value="TRPM_SLOG"/>
</dbReference>
<evidence type="ECO:0000313" key="14">
    <source>
        <dbReference type="Proteomes" id="UP000683360"/>
    </source>
</evidence>
<feature type="transmembrane region" description="Helical" evidence="9">
    <location>
        <begin position="864"/>
        <end position="887"/>
    </location>
</feature>
<accession>A0A8S3PVX4</accession>
<dbReference type="Pfam" id="PF25508">
    <property type="entry name" value="TRPM2"/>
    <property type="match status" value="1"/>
</dbReference>
<name>A0A8S3PVX4_MYTED</name>
<feature type="transmembrane region" description="Helical" evidence="9">
    <location>
        <begin position="893"/>
        <end position="911"/>
    </location>
</feature>
<keyword evidence="7" id="KW-0407">Ion channel</keyword>
<keyword evidence="14" id="KW-1185">Reference proteome</keyword>
<evidence type="ECO:0000256" key="2">
    <source>
        <dbReference type="ARBA" id="ARBA00022448"/>
    </source>
</evidence>
<keyword evidence="2" id="KW-0813">Transport</keyword>
<reference evidence="13" key="1">
    <citation type="submission" date="2021-03" db="EMBL/GenBank/DDBJ databases">
        <authorList>
            <person name="Bekaert M."/>
        </authorList>
    </citation>
    <scope>NUCLEOTIDE SEQUENCE</scope>
</reference>
<feature type="compositionally biased region" description="Low complexity" evidence="8">
    <location>
        <begin position="1078"/>
        <end position="1091"/>
    </location>
</feature>
<feature type="domain" description="TRPM SLOG" evidence="11">
    <location>
        <begin position="220"/>
        <end position="449"/>
    </location>
</feature>
<evidence type="ECO:0000256" key="1">
    <source>
        <dbReference type="ARBA" id="ARBA00004141"/>
    </source>
</evidence>
<feature type="transmembrane region" description="Helical" evidence="9">
    <location>
        <begin position="805"/>
        <end position="824"/>
    </location>
</feature>
<evidence type="ECO:0000256" key="5">
    <source>
        <dbReference type="ARBA" id="ARBA00023065"/>
    </source>
</evidence>
<feature type="region of interest" description="Disordered" evidence="8">
    <location>
        <begin position="1066"/>
        <end position="1110"/>
    </location>
</feature>
<feature type="compositionally biased region" description="Basic and acidic residues" evidence="8">
    <location>
        <begin position="1094"/>
        <end position="1110"/>
    </location>
</feature>
<evidence type="ECO:0000256" key="6">
    <source>
        <dbReference type="ARBA" id="ARBA00023136"/>
    </source>
</evidence>
<feature type="domain" description="TRPM-like" evidence="12">
    <location>
        <begin position="546"/>
        <end position="782"/>
    </location>
</feature>
<feature type="transmembrane region" description="Helical" evidence="9">
    <location>
        <begin position="1014"/>
        <end position="1039"/>
    </location>
</feature>
<dbReference type="GO" id="GO:0099604">
    <property type="term" value="F:ligand-gated calcium channel activity"/>
    <property type="evidence" value="ECO:0007669"/>
    <property type="project" value="TreeGrafter"/>
</dbReference>
<comment type="subcellular location">
    <subcellularLocation>
        <location evidence="1">Membrane</location>
        <topology evidence="1">Multi-pass membrane protein</topology>
    </subcellularLocation>
</comment>
<keyword evidence="6 9" id="KW-0472">Membrane</keyword>
<evidence type="ECO:0000313" key="13">
    <source>
        <dbReference type="EMBL" id="CAG2185725.1"/>
    </source>
</evidence>
<dbReference type="InterPro" id="IPR005821">
    <property type="entry name" value="Ion_trans_dom"/>
</dbReference>
<keyword evidence="4 9" id="KW-1133">Transmembrane helix</keyword>
<sequence length="1368" mass="156558">MAGVGNKLMESKIHPTGRNLQAFGMEDFSSPSQFDTGGGTNSRLMMTRDQIDERRARTQERLTLEDVRFSDMRKKVPLMGRVPLSKMMNSDQEDKSFEKQKLDHIAFIRQNFKQLECQQFVPAPNQQKIEKTEALKCHCGEILKNHVPNEFTPVGKRNFGNLIPADLKPFINPNNLGSKPPEKFPPLEWKADQAIKVKNTTSFGKIKFTGMEQVGGMKPAKYLRLKDEEQPDSVGLAIKLMKDHWRIMEPNTPSLIISVVGGAKNFKLNGKMRETFQSGLIKASQTTNAWLITSGFNMGVMKEVGLAVREGQSFEWYKDRFAHVLRCIGIAPWGYVKNRHVLTDHNINVQGKFDKIAEYKTSNVIEHAKPVPLNSDHTHFIFVDDGYRNLYRGVAKFRARFEKKLSDSIEHVEGGRDAIEDAKTSLGQNIPVILCEGTGRAADILVNKIRKLIKKAYFELKPADKDDPKAKQKAEDGINNVFESVKSCIAKKDMISIFHINKHEELDNEILKILLKAKAGEVTEKQRLERLKLALKWDRADIAQEEIFREDALWSRGSFDEAMQTAILTDNVKFVQIILNQGVVMREYLTTNRLLELYDLALKEIDIKNMPLKKVISKLGMEEPKGMTVKKLSAIMVTLMDKFGYDLYEKDMEANEDEENEYEPGQFKYPYKQLLIWSTLLLRQQMSNFALKMGGEPVTSTVAASRIHFSLAKYIHRNELSVKNKVLAYKEEFDELASDVLDECHSRDPIKAMMIAERRSPTWSNMTSMQMAASADNQTFLASVVCQNSISSTWKRGIGSSWQKLMYLVFLVLFTYFVLVEFRTAYVTPIEVVCIIWIFTFIIDNVYTCLAFPSPTLKGTIRDWFGLLKFLDIGNCVLAVIAFVMHFEGSKAMEAKSIFCINAVVFYIRVLEVYTVNSRLGPKMVMIKKMMLELVMFILVLSIFLVSYGVASQGLMHLQRQSDWRILRDVIYFPYWQFYGELFLEEIDDDEGCRAQLNITDGVSDVSFCRTYHWLVPVFLAAYLMIGNVLLLNLLIAIFSELILVMSNMADLVNKDKQSKLDKFINTTPKSRAKRDQPASSPDLSSPSSQQVEKQAKLKDLETSPSHDDNHIPLAEHILAKSIENETVFKLSEVVCATLNNQAFINTIIPMIAEKIMDQVKPKIIEIVDDRIQPYIDTITKNKDALILQEAEMKKQKSRIEEQEQYSRRTSLRFHNVPVPTDNNGAVITPIDTDDLVLRICNKKLKVKLNIFDIGRSHPIGEMKDGKISIIVRFLSYRQRNMVFSNKKQLKNNPDKIFIAENLTKHRYDLINRLNTLRIKDKIHSFWTHDGTILVKKTDVSSPKKIKSRQDIYKLGGKSFEGDSQDED</sequence>
<dbReference type="Pfam" id="PF00520">
    <property type="entry name" value="Ion_trans"/>
    <property type="match status" value="1"/>
</dbReference>
<feature type="transmembrane region" description="Helical" evidence="9">
    <location>
        <begin position="932"/>
        <end position="951"/>
    </location>
</feature>
<dbReference type="Pfam" id="PF18139">
    <property type="entry name" value="LSDAT_euk"/>
    <property type="match status" value="1"/>
</dbReference>
<organism evidence="13 14">
    <name type="scientific">Mytilus edulis</name>
    <name type="common">Blue mussel</name>
    <dbReference type="NCBI Taxonomy" id="6550"/>
    <lineage>
        <taxon>Eukaryota</taxon>
        <taxon>Metazoa</taxon>
        <taxon>Spiralia</taxon>
        <taxon>Lophotrochozoa</taxon>
        <taxon>Mollusca</taxon>
        <taxon>Bivalvia</taxon>
        <taxon>Autobranchia</taxon>
        <taxon>Pteriomorphia</taxon>
        <taxon>Mytilida</taxon>
        <taxon>Mytiloidea</taxon>
        <taxon>Mytilidae</taxon>
        <taxon>Mytilinae</taxon>
        <taxon>Mytilus</taxon>
    </lineage>
</organism>